<dbReference type="RefSeq" id="WP_131852656.1">
    <property type="nucleotide sequence ID" value="NZ_SKFH01000024.1"/>
</dbReference>
<dbReference type="PANTHER" id="PTHR30026">
    <property type="entry name" value="OUTER MEMBRANE PROTEIN TOLC"/>
    <property type="match status" value="1"/>
</dbReference>
<sequence>MTPKFALWLLLSLIGCASGLRAQQRYELTAAEAADFARKNSVQVKNALLDVQIQQQTNREITANAYPQVNANAGITYNPLILGQRVPDVFTQSAYGALVKEGVKDGQGRPIVMPEIGYLDFAFGAKWQNNAGVSLQQLLFDGQVFVGLQARRASMEFARKAVEVTEENIRANVYKIYYQLAASRYQLAIIDANIVRLQKFSSDTRKIYEAGFAEKLDIDKVNVQLTNLQTERTKVVNMVDNGYLGLKLLMGMPLRDTLVLKDTVSLEQVRQGVLEAGQYKYEDRKEYQYAQKGLELRRYNIKRYQYTYFPTVALASNYSLLRQSDKFGFGGSWSKGAAVGLNIQVPIFDGFAKAARIQRARLELQRSENDVEGLRLSIDQQVLTAQNNFASALSTLDNQKRNMELADKVYNQTRKKYEIGSGSQTEITAADADLRTAQSNYYNALYDAINARIELMRATGKLQ</sequence>
<comment type="subcellular location">
    <subcellularLocation>
        <location evidence="1">Cell outer membrane</location>
    </subcellularLocation>
</comment>
<dbReference type="InterPro" id="IPR051906">
    <property type="entry name" value="TolC-like"/>
</dbReference>
<evidence type="ECO:0000256" key="6">
    <source>
        <dbReference type="ARBA" id="ARBA00023136"/>
    </source>
</evidence>
<evidence type="ECO:0000256" key="1">
    <source>
        <dbReference type="ARBA" id="ARBA00004442"/>
    </source>
</evidence>
<feature type="chain" id="PRO_5020431203" evidence="9">
    <location>
        <begin position="23"/>
        <end position="463"/>
    </location>
</feature>
<evidence type="ECO:0000256" key="4">
    <source>
        <dbReference type="ARBA" id="ARBA00022452"/>
    </source>
</evidence>
<keyword evidence="4" id="KW-1134">Transmembrane beta strand</keyword>
<keyword evidence="6" id="KW-0472">Membrane</keyword>
<comment type="similarity">
    <text evidence="2">Belongs to the outer membrane factor (OMF) (TC 1.B.17) family.</text>
</comment>
<dbReference type="EMBL" id="SKFH01000024">
    <property type="protein sequence ID" value="TCZ68837.1"/>
    <property type="molecule type" value="Genomic_DNA"/>
</dbReference>
<feature type="signal peptide" evidence="9">
    <location>
        <begin position="1"/>
        <end position="22"/>
    </location>
</feature>
<evidence type="ECO:0000256" key="7">
    <source>
        <dbReference type="ARBA" id="ARBA00023237"/>
    </source>
</evidence>
<reference evidence="10 11" key="1">
    <citation type="submission" date="2019-03" db="EMBL/GenBank/DDBJ databases">
        <authorList>
            <person name="Kim M.K.M."/>
        </authorList>
    </citation>
    <scope>NUCLEOTIDE SEQUENCE [LARGE SCALE GENOMIC DNA]</scope>
    <source>
        <strain evidence="10 11">17J68-15</strain>
    </source>
</reference>
<evidence type="ECO:0000256" key="9">
    <source>
        <dbReference type="SAM" id="SignalP"/>
    </source>
</evidence>
<accession>A0A4R4E1N2</accession>
<keyword evidence="7" id="KW-0998">Cell outer membrane</keyword>
<keyword evidence="5" id="KW-0812">Transmembrane</keyword>
<keyword evidence="9" id="KW-0732">Signal</keyword>
<dbReference type="Proteomes" id="UP000295164">
    <property type="component" value="Unassembled WGS sequence"/>
</dbReference>
<evidence type="ECO:0000256" key="5">
    <source>
        <dbReference type="ARBA" id="ARBA00022692"/>
    </source>
</evidence>
<dbReference type="PANTHER" id="PTHR30026:SF20">
    <property type="entry name" value="OUTER MEMBRANE PROTEIN TOLC"/>
    <property type="match status" value="1"/>
</dbReference>
<evidence type="ECO:0000313" key="11">
    <source>
        <dbReference type="Proteomes" id="UP000295164"/>
    </source>
</evidence>
<evidence type="ECO:0000256" key="3">
    <source>
        <dbReference type="ARBA" id="ARBA00022448"/>
    </source>
</evidence>
<dbReference type="GO" id="GO:0015288">
    <property type="term" value="F:porin activity"/>
    <property type="evidence" value="ECO:0007669"/>
    <property type="project" value="TreeGrafter"/>
</dbReference>
<feature type="coiled-coil region" evidence="8">
    <location>
        <begin position="357"/>
        <end position="416"/>
    </location>
</feature>
<protein>
    <submittedName>
        <fullName evidence="10">TolC family protein</fullName>
    </submittedName>
</protein>
<gene>
    <name evidence="10" type="ORF">E0486_13235</name>
</gene>
<dbReference type="OrthoDB" id="367883at2"/>
<dbReference type="SUPFAM" id="SSF56954">
    <property type="entry name" value="Outer membrane efflux proteins (OEP)"/>
    <property type="match status" value="1"/>
</dbReference>
<proteinExistence type="inferred from homology"/>
<organism evidence="10 11">
    <name type="scientific">Flaviaesturariibacter aridisoli</name>
    <dbReference type="NCBI Taxonomy" id="2545761"/>
    <lineage>
        <taxon>Bacteria</taxon>
        <taxon>Pseudomonadati</taxon>
        <taxon>Bacteroidota</taxon>
        <taxon>Chitinophagia</taxon>
        <taxon>Chitinophagales</taxon>
        <taxon>Chitinophagaceae</taxon>
        <taxon>Flaviaestuariibacter</taxon>
    </lineage>
</organism>
<keyword evidence="3" id="KW-0813">Transport</keyword>
<evidence type="ECO:0000256" key="2">
    <source>
        <dbReference type="ARBA" id="ARBA00007613"/>
    </source>
</evidence>
<dbReference type="GO" id="GO:1990281">
    <property type="term" value="C:efflux pump complex"/>
    <property type="evidence" value="ECO:0007669"/>
    <property type="project" value="TreeGrafter"/>
</dbReference>
<dbReference type="AlphaFoldDB" id="A0A4R4E1N2"/>
<dbReference type="Gene3D" id="1.20.1600.10">
    <property type="entry name" value="Outer membrane efflux proteins (OEP)"/>
    <property type="match status" value="1"/>
</dbReference>
<dbReference type="PROSITE" id="PS51257">
    <property type="entry name" value="PROKAR_LIPOPROTEIN"/>
    <property type="match status" value="1"/>
</dbReference>
<dbReference type="GO" id="GO:0009279">
    <property type="term" value="C:cell outer membrane"/>
    <property type="evidence" value="ECO:0007669"/>
    <property type="project" value="UniProtKB-SubCell"/>
</dbReference>
<dbReference type="InterPro" id="IPR003423">
    <property type="entry name" value="OMP_efflux"/>
</dbReference>
<comment type="caution">
    <text evidence="10">The sequence shown here is derived from an EMBL/GenBank/DDBJ whole genome shotgun (WGS) entry which is preliminary data.</text>
</comment>
<evidence type="ECO:0000256" key="8">
    <source>
        <dbReference type="SAM" id="Coils"/>
    </source>
</evidence>
<keyword evidence="8" id="KW-0175">Coiled coil</keyword>
<name>A0A4R4E1N2_9BACT</name>
<dbReference type="GO" id="GO:0015562">
    <property type="term" value="F:efflux transmembrane transporter activity"/>
    <property type="evidence" value="ECO:0007669"/>
    <property type="project" value="InterPro"/>
</dbReference>
<evidence type="ECO:0000313" key="10">
    <source>
        <dbReference type="EMBL" id="TCZ68837.1"/>
    </source>
</evidence>
<keyword evidence="11" id="KW-1185">Reference proteome</keyword>
<dbReference type="Pfam" id="PF02321">
    <property type="entry name" value="OEP"/>
    <property type="match status" value="1"/>
</dbReference>